<evidence type="ECO:0000256" key="1">
    <source>
        <dbReference type="SAM" id="MobiDB-lite"/>
    </source>
</evidence>
<feature type="compositionally biased region" description="Basic residues" evidence="1">
    <location>
        <begin position="1"/>
        <end position="10"/>
    </location>
</feature>
<evidence type="ECO:0000313" key="3">
    <source>
        <dbReference type="Proteomes" id="UP000663722"/>
    </source>
</evidence>
<organism evidence="2 3">
    <name type="scientific">Desulfonema magnum</name>
    <dbReference type="NCBI Taxonomy" id="45655"/>
    <lineage>
        <taxon>Bacteria</taxon>
        <taxon>Pseudomonadati</taxon>
        <taxon>Thermodesulfobacteriota</taxon>
        <taxon>Desulfobacteria</taxon>
        <taxon>Desulfobacterales</taxon>
        <taxon>Desulfococcaceae</taxon>
        <taxon>Desulfonema</taxon>
    </lineage>
</organism>
<feature type="region of interest" description="Disordered" evidence="1">
    <location>
        <begin position="1"/>
        <end position="27"/>
    </location>
</feature>
<dbReference type="KEGG" id="dmm:dnm_010550"/>
<protein>
    <submittedName>
        <fullName evidence="2">Uncharacterized protein</fullName>
    </submittedName>
</protein>
<evidence type="ECO:0000313" key="2">
    <source>
        <dbReference type="EMBL" id="QTA85052.1"/>
    </source>
</evidence>
<proteinExistence type="predicted"/>
<sequence>MRNPVRRNKNIGKTQGGRVKNGQPEEKWSRIFPDNEWRKISREYRTWHFFTENPSRNYFHPCKPEEYLEVLERLPERHTKDVRGIILRRTTKSDLKLGIDAWQRYSCVIMNSFPRNMKYVFPKKPSDIITQLATY</sequence>
<gene>
    <name evidence="2" type="ORF">dnm_010550</name>
</gene>
<name>A0A975BGM4_9BACT</name>
<dbReference type="Proteomes" id="UP000663722">
    <property type="component" value="Chromosome"/>
</dbReference>
<accession>A0A975BGM4</accession>
<reference evidence="2" key="1">
    <citation type="journal article" date="2021" name="Microb. Physiol.">
        <title>Proteogenomic Insights into the Physiology of Marine, Sulfate-Reducing, Filamentous Desulfonema limicola and Desulfonema magnum.</title>
        <authorList>
            <person name="Schnaars V."/>
            <person name="Wohlbrand L."/>
            <person name="Scheve S."/>
            <person name="Hinrichs C."/>
            <person name="Reinhardt R."/>
            <person name="Rabus R."/>
        </authorList>
    </citation>
    <scope>NUCLEOTIDE SEQUENCE</scope>
    <source>
        <strain evidence="2">4be13</strain>
    </source>
</reference>
<dbReference type="EMBL" id="CP061800">
    <property type="protein sequence ID" value="QTA85052.1"/>
    <property type="molecule type" value="Genomic_DNA"/>
</dbReference>
<keyword evidence="3" id="KW-1185">Reference proteome</keyword>
<dbReference type="AlphaFoldDB" id="A0A975BGM4"/>